<dbReference type="RefSeq" id="YP_007006596.1">
    <property type="nucleotide sequence ID" value="NC_019520.1"/>
</dbReference>
<gene>
    <name evidence="1" type="ORF">phiKT_00013</name>
</gene>
<dbReference type="GeneID" id="14012094"/>
<dbReference type="KEGG" id="vg:14012094"/>
<protein>
    <submittedName>
        <fullName evidence="1">Uncharacterized protein</fullName>
    </submittedName>
</protein>
<dbReference type="EMBL" id="JN882298">
    <property type="protein sequence ID" value="AEZ65096.1"/>
    <property type="molecule type" value="Genomic_DNA"/>
</dbReference>
<accession>H6VUA8</accession>
<evidence type="ECO:0000313" key="1">
    <source>
        <dbReference type="EMBL" id="AEZ65096.1"/>
    </source>
</evidence>
<evidence type="ECO:0000313" key="2">
    <source>
        <dbReference type="Proteomes" id="UP000009054"/>
    </source>
</evidence>
<proteinExistence type="predicted"/>
<dbReference type="Proteomes" id="UP000009054">
    <property type="component" value="Segment"/>
</dbReference>
<organismHost>
    <name type="scientific">Escherichia coli</name>
    <dbReference type="NCBI Taxonomy" id="562"/>
</organismHost>
<name>H6VUA8_BPPKT</name>
<sequence length="131" mass="14937">MGFPHIILIRGLEGVKMFLKFLLWLISKLSESQLSKVRDYYLISGPYRSELERLHSRISELEGALSSSESVPEPVTEIFSRMNYEVYEYFERTVSNTSVASSTTDLEAGFKLGVQHVLAKLRNGYVTPRSL</sequence>
<keyword evidence="2" id="KW-1185">Reference proteome</keyword>
<reference evidence="1 2" key="1">
    <citation type="submission" date="2011-10" db="EMBL/GenBank/DDBJ databases">
        <authorList>
            <person name="Tarasyan K.K."/>
            <person name="Kulikov E.E."/>
            <person name="Letarov A.V."/>
        </authorList>
    </citation>
    <scope>NUCLEOTIDE SEQUENCE [LARGE SCALE GENOMIC DNA]</scope>
</reference>
<organism evidence="1 2">
    <name type="scientific">Escherichia phage phiKT</name>
    <dbReference type="NCBI Taxonomy" id="1141519"/>
    <lineage>
        <taxon>Viruses</taxon>
        <taxon>Duplodnaviria</taxon>
        <taxon>Heunggongvirae</taxon>
        <taxon>Uroviricota</taxon>
        <taxon>Caudoviricetes</taxon>
        <taxon>Autographivirales</taxon>
        <taxon>Autonotataviridae</taxon>
        <taxon>Ermolevavirus</taxon>
        <taxon>Ermolevavirus PhiKT</taxon>
    </lineage>
</organism>